<dbReference type="PROSITE" id="PS50966">
    <property type="entry name" value="ZF_SWIM"/>
    <property type="match status" value="1"/>
</dbReference>
<keyword evidence="5" id="KW-1185">Reference proteome</keyword>
<keyword evidence="1" id="KW-0862">Zinc</keyword>
<evidence type="ECO:0000256" key="1">
    <source>
        <dbReference type="PROSITE-ProRule" id="PRU00325"/>
    </source>
</evidence>
<dbReference type="PANTHER" id="PTHR47718:SF17">
    <property type="entry name" value="PROTEIN FAR1-RELATED SEQUENCE 5-LIKE"/>
    <property type="match status" value="1"/>
</dbReference>
<reference evidence="4" key="1">
    <citation type="journal article" date="2017" name="Nature">
        <title>The genome of Chenopodium quinoa.</title>
        <authorList>
            <person name="Jarvis D.E."/>
            <person name="Ho Y.S."/>
            <person name="Lightfoot D.J."/>
            <person name="Schmoeckel S.M."/>
            <person name="Li B."/>
            <person name="Borm T.J.A."/>
            <person name="Ohyanagi H."/>
            <person name="Mineta K."/>
            <person name="Michell C.T."/>
            <person name="Saber N."/>
            <person name="Kharbatia N.M."/>
            <person name="Rupper R.R."/>
            <person name="Sharp A.R."/>
            <person name="Dally N."/>
            <person name="Boughton B.A."/>
            <person name="Woo Y.H."/>
            <person name="Gao G."/>
            <person name="Schijlen E.G.W.M."/>
            <person name="Guo X."/>
            <person name="Momin A.A."/>
            <person name="Negrao S."/>
            <person name="Al-Babili S."/>
            <person name="Gehring C."/>
            <person name="Roessner U."/>
            <person name="Jung C."/>
            <person name="Murphy K."/>
            <person name="Arold S.T."/>
            <person name="Gojobori T."/>
            <person name="van der Linden C.G."/>
            <person name="van Loo E.N."/>
            <person name="Jellen E.N."/>
            <person name="Maughan P.J."/>
            <person name="Tester M."/>
        </authorList>
    </citation>
    <scope>NUCLEOTIDE SEQUENCE [LARGE SCALE GENOMIC DNA]</scope>
    <source>
        <strain evidence="4">cv. PI 614886</strain>
    </source>
</reference>
<organism evidence="4 5">
    <name type="scientific">Chenopodium quinoa</name>
    <name type="common">Quinoa</name>
    <dbReference type="NCBI Taxonomy" id="63459"/>
    <lineage>
        <taxon>Eukaryota</taxon>
        <taxon>Viridiplantae</taxon>
        <taxon>Streptophyta</taxon>
        <taxon>Embryophyta</taxon>
        <taxon>Tracheophyta</taxon>
        <taxon>Spermatophyta</taxon>
        <taxon>Magnoliopsida</taxon>
        <taxon>eudicotyledons</taxon>
        <taxon>Gunneridae</taxon>
        <taxon>Pentapetalae</taxon>
        <taxon>Caryophyllales</taxon>
        <taxon>Chenopodiaceae</taxon>
        <taxon>Chenopodioideae</taxon>
        <taxon>Atripliceae</taxon>
        <taxon>Chenopodium</taxon>
    </lineage>
</organism>
<dbReference type="EnsemblPlants" id="AUR62002689-RA">
    <property type="protein sequence ID" value="AUR62002689-RA:cds"/>
    <property type="gene ID" value="AUR62002689"/>
</dbReference>
<dbReference type="InterPro" id="IPR007527">
    <property type="entry name" value="Znf_SWIM"/>
</dbReference>
<evidence type="ECO:0000313" key="5">
    <source>
        <dbReference type="Proteomes" id="UP000596660"/>
    </source>
</evidence>
<evidence type="ECO:0000313" key="4">
    <source>
        <dbReference type="EnsemblPlants" id="AUR62002689-RA:cds"/>
    </source>
</evidence>
<name>A0A803KUI1_CHEQI</name>
<feature type="domain" description="SWIM-type" evidence="3">
    <location>
        <begin position="467"/>
        <end position="515"/>
    </location>
</feature>
<dbReference type="Proteomes" id="UP000596660">
    <property type="component" value="Unplaced"/>
</dbReference>
<accession>A0A803KUI1</accession>
<dbReference type="Pfam" id="PF10551">
    <property type="entry name" value="MULE"/>
    <property type="match status" value="1"/>
</dbReference>
<evidence type="ECO:0000259" key="3">
    <source>
        <dbReference type="PROSITE" id="PS50966"/>
    </source>
</evidence>
<dbReference type="AlphaFoldDB" id="A0A803KUI1"/>
<dbReference type="PANTHER" id="PTHR47718">
    <property type="entry name" value="OS01G0519700 PROTEIN"/>
    <property type="match status" value="1"/>
</dbReference>
<dbReference type="OMA" id="HYENTTC"/>
<sequence length="674" mass="78562">MDLNRCIQETIENFDINVINFDLNEAVEDEEQTIIEVVDENEVHEENQPLMQAQAKLNKEGQLEIVQHVLVHNHPLTRPQWNHFHRSERAMTGIKGQVIEAMQESGLRPMESFNYMSNEARVEDAIGHTVKDHMNYCYKLKLKAIEGGDSQVVCDKLQETYFEDPNFFFRVRLDSYGRVCNLFWRDSMMLEDYKIYGDVTVFDTTYRTNRYNLICAPFVGNNHWKNTMFACSFIGDETTNSFVGLFETFKKAMGGKCHVSLFIDQDAAMLAAIPKVFPNTRHRLCLWHLIQNVVTRFGVLKSDDTFKAAFMKCLSGCITEAQFEVCWDSMTTKYKLKNNSWFKRLYSLKHKWSTALSKDFSCAGILSSQRSESTNHAVGFKANKKTNLTEFYNIFQKTVKTWRRNEDFYEFNNIKSIPTSSYPMSVLLKHDAEIYTHTLFRDFEEEFNLAIGSQTKLLFINGDKMVYQVYLEGRDGTTQAVTYDPINQTIQCPCKNFEESGCLCFHSLRILHMHSIETIPEQYISFRWTKMAKDKVWEIMEAEQRMKGTLNNFTPWRLHMIRKYYSLILKSHKFKQARKVLEESFTKDSSAIDEIISAMKSTDNHYENTTCVKENSEPTSSSVVQVLDPARAKTKGSQSNKRILGSYDYMKKGKRRKHREFGAKTPNINNKYML</sequence>
<dbReference type="InterPro" id="IPR018289">
    <property type="entry name" value="MULE_transposase_dom"/>
</dbReference>
<keyword evidence="1" id="KW-0479">Metal-binding</keyword>
<protein>
    <recommendedName>
        <fullName evidence="3">SWIM-type domain-containing protein</fullName>
    </recommendedName>
</protein>
<dbReference type="GO" id="GO:0008270">
    <property type="term" value="F:zinc ion binding"/>
    <property type="evidence" value="ECO:0007669"/>
    <property type="project" value="UniProtKB-KW"/>
</dbReference>
<proteinExistence type="predicted"/>
<feature type="region of interest" description="Disordered" evidence="2">
    <location>
        <begin position="655"/>
        <end position="674"/>
    </location>
</feature>
<keyword evidence="1" id="KW-0863">Zinc-finger</keyword>
<reference evidence="4" key="2">
    <citation type="submission" date="2021-03" db="UniProtKB">
        <authorList>
            <consortium name="EnsemblPlants"/>
        </authorList>
    </citation>
    <scope>IDENTIFICATION</scope>
</reference>
<dbReference type="Gramene" id="AUR62002689-RA">
    <property type="protein sequence ID" value="AUR62002689-RA:cds"/>
    <property type="gene ID" value="AUR62002689"/>
</dbReference>
<evidence type="ECO:0000256" key="2">
    <source>
        <dbReference type="SAM" id="MobiDB-lite"/>
    </source>
</evidence>